<reference evidence="15" key="2">
    <citation type="journal article" date="2010" name="Stand. Genomic Sci.">
        <title>Complete genome sequence of Thermosphaera aggregans type strain (M11TLT).</title>
        <authorList>
            <person name="Spring S."/>
            <person name="Rachel R."/>
            <person name="Lapidus A."/>
            <person name="Davenport K."/>
            <person name="Tice H."/>
            <person name="Copeland A."/>
            <person name="Cheng J.-F."/>
            <person name="Lucas S."/>
            <person name="Chen F."/>
            <person name="Nolan M."/>
            <person name="Bruce D."/>
            <person name="Goodwin L."/>
            <person name="Pitluck S."/>
            <person name="Ivanova N."/>
            <person name="Mavromatis K."/>
            <person name="Ovchinnikova G."/>
            <person name="Pati A."/>
            <person name="Chen A."/>
            <person name="Palaniappan K."/>
            <person name="Land M."/>
            <person name="Hauser L."/>
            <person name="Chang Y.-J."/>
            <person name="Jeffries C.C."/>
            <person name="Brettin T."/>
            <person name="Detter J.C."/>
            <person name="Tapia R."/>
            <person name="Han C."/>
            <person name="Heimerl T."/>
            <person name="Weikl F."/>
            <person name="Brambilla E."/>
            <person name="Goker M."/>
            <person name="Bristow J."/>
            <person name="Eisen J.A."/>
            <person name="Markowitz V."/>
            <person name="Hugenholtz P."/>
            <person name="Kyrpides N.C."/>
            <person name="Klenk H.-P."/>
        </authorList>
    </citation>
    <scope>NUCLEOTIDE SEQUENCE [LARGE SCALE GENOMIC DNA]</scope>
    <source>
        <strain evidence="15">DSM 11486 / M11TL</strain>
    </source>
</reference>
<dbReference type="EMBL" id="CP001939">
    <property type="protein sequence ID" value="ADG91225.1"/>
    <property type="molecule type" value="Genomic_DNA"/>
</dbReference>
<proteinExistence type="predicted"/>
<sequence length="323" mass="36037">MEALRVEDLWVRYYTASGIVSAVSAVSFNMERGEMLGVVGESGSGKSTLGFALMNMVPPPGRIVKGAVILEGRNILELGNKELREIRGSKISMVFQDPFTTLDPLRRVSDQFVEFLMEHGLSREEAQSRSYELLAAVGIPERLRNAYPHQLSGGQKQRVSIAMAIALKPSIVVADEPTTALDVIVQKQIMDLMNEIRAKHNVSIMLITHDIALALERTDKILVMYGGEIMEYASKDDLMREMHHPYTRALFASLPRISSKELPRFLKGYPPDLRNPPKGCVFNPRCEYATDKCRVEKPVLKEVSPGHYASCHYAGELDASSRT</sequence>
<evidence type="ECO:0000256" key="11">
    <source>
        <dbReference type="ARBA" id="ARBA00044143"/>
    </source>
</evidence>
<evidence type="ECO:0000256" key="9">
    <source>
        <dbReference type="ARBA" id="ARBA00038669"/>
    </source>
</evidence>
<dbReference type="GO" id="GO:0015833">
    <property type="term" value="P:peptide transport"/>
    <property type="evidence" value="ECO:0007669"/>
    <property type="project" value="InterPro"/>
</dbReference>
<name>D5U275_THEAM</name>
<evidence type="ECO:0000256" key="5">
    <source>
        <dbReference type="ARBA" id="ARBA00022840"/>
    </source>
</evidence>
<dbReference type="PANTHER" id="PTHR43297:SF13">
    <property type="entry name" value="NICKEL ABC TRANSPORTER, ATP-BINDING PROTEIN"/>
    <property type="match status" value="1"/>
</dbReference>
<keyword evidence="2" id="KW-0813">Transport</keyword>
<reference evidence="14 15" key="1">
    <citation type="journal article" date="2010" name="Stand. Genomic Sci.">
        <title>Complete genome sequence of Thermosphaera aggregans type strain (M11TL).</title>
        <authorList>
            <person name="Spring S."/>
            <person name="Rachel R."/>
            <person name="Lapidus A."/>
            <person name="Davenport K."/>
            <person name="Tice H."/>
            <person name="Copeland A."/>
            <person name="Cheng J.F."/>
            <person name="Lucas S."/>
            <person name="Chen F."/>
            <person name="Nolan M."/>
            <person name="Bruce D."/>
            <person name="Goodwin L."/>
            <person name="Pitluck S."/>
            <person name="Ivanova N."/>
            <person name="Mavromatis K."/>
            <person name="Ovchinnikova G."/>
            <person name="Pati A."/>
            <person name="Chen A."/>
            <person name="Palaniappan K."/>
            <person name="Land M."/>
            <person name="Hauser L."/>
            <person name="Chang Y.J."/>
            <person name="Jeffries C.C."/>
            <person name="Brettin T."/>
            <person name="Detter J.C."/>
            <person name="Tapia R."/>
            <person name="Han C."/>
            <person name="Heimerl T."/>
            <person name="Weikl F."/>
            <person name="Brambilla E."/>
            <person name="Goker M."/>
            <person name="Bristow J."/>
            <person name="Eisen J.A."/>
            <person name="Markowitz V."/>
            <person name="Hugenholtz P."/>
            <person name="Kyrpides N.C."/>
            <person name="Klenk H.P."/>
        </authorList>
    </citation>
    <scope>NUCLEOTIDE SEQUENCE [LARGE SCALE GENOMIC DNA]</scope>
    <source>
        <strain evidence="15">DSM 11486 / M11TL</strain>
    </source>
</reference>
<evidence type="ECO:0000256" key="4">
    <source>
        <dbReference type="ARBA" id="ARBA00022741"/>
    </source>
</evidence>
<evidence type="ECO:0000259" key="13">
    <source>
        <dbReference type="PROSITE" id="PS50893"/>
    </source>
</evidence>
<keyword evidence="7" id="KW-0406">Ion transport</keyword>
<evidence type="ECO:0000256" key="8">
    <source>
        <dbReference type="ARBA" id="ARBA00023136"/>
    </source>
</evidence>
<dbReference type="RefSeq" id="WP_013129818.1">
    <property type="nucleotide sequence ID" value="NC_014160.1"/>
</dbReference>
<dbReference type="InterPro" id="IPR003593">
    <property type="entry name" value="AAA+_ATPase"/>
</dbReference>
<evidence type="ECO:0000256" key="7">
    <source>
        <dbReference type="ARBA" id="ARBA00023065"/>
    </source>
</evidence>
<dbReference type="FunFam" id="3.40.50.300:FF:000016">
    <property type="entry name" value="Oligopeptide ABC transporter ATP-binding component"/>
    <property type="match status" value="1"/>
</dbReference>
<keyword evidence="8" id="KW-0472">Membrane</keyword>
<dbReference type="InterPro" id="IPR050388">
    <property type="entry name" value="ABC_Ni/Peptide_Import"/>
</dbReference>
<dbReference type="NCBIfam" id="TIGR01727">
    <property type="entry name" value="oligo_HPY"/>
    <property type="match status" value="1"/>
</dbReference>
<dbReference type="Pfam" id="PF08352">
    <property type="entry name" value="oligo_HPY"/>
    <property type="match status" value="1"/>
</dbReference>
<protein>
    <recommendedName>
        <fullName evidence="11">Nickel import system ATP-binding protein NikD</fullName>
        <ecNumber evidence="10">7.2.2.11</ecNumber>
    </recommendedName>
</protein>
<evidence type="ECO:0000256" key="6">
    <source>
        <dbReference type="ARBA" id="ARBA00022967"/>
    </source>
</evidence>
<dbReference type="Pfam" id="PF00005">
    <property type="entry name" value="ABC_tran"/>
    <property type="match status" value="1"/>
</dbReference>
<keyword evidence="6" id="KW-1278">Translocase</keyword>
<organism evidence="14 15">
    <name type="scientific">Thermosphaera aggregans (strain DSM 11486 / M11TL)</name>
    <dbReference type="NCBI Taxonomy" id="633148"/>
    <lineage>
        <taxon>Archaea</taxon>
        <taxon>Thermoproteota</taxon>
        <taxon>Thermoprotei</taxon>
        <taxon>Desulfurococcales</taxon>
        <taxon>Desulfurococcaceae</taxon>
        <taxon>Thermosphaera</taxon>
    </lineage>
</organism>
<dbReference type="EC" id="7.2.2.11" evidence="10"/>
<keyword evidence="3" id="KW-1003">Cell membrane</keyword>
<comment type="subcellular location">
    <subcellularLocation>
        <location evidence="1">Cell membrane</location>
        <topology evidence="1">Peripheral membrane protein</topology>
    </subcellularLocation>
</comment>
<dbReference type="STRING" id="633148.Tagg_0954"/>
<dbReference type="GO" id="GO:0005886">
    <property type="term" value="C:plasma membrane"/>
    <property type="evidence" value="ECO:0007669"/>
    <property type="project" value="UniProtKB-SubCell"/>
</dbReference>
<evidence type="ECO:0000256" key="2">
    <source>
        <dbReference type="ARBA" id="ARBA00022448"/>
    </source>
</evidence>
<dbReference type="AlphaFoldDB" id="D5U275"/>
<dbReference type="HOGENOM" id="CLU_000604_1_23_2"/>
<dbReference type="Proteomes" id="UP000002376">
    <property type="component" value="Chromosome"/>
</dbReference>
<evidence type="ECO:0000256" key="3">
    <source>
        <dbReference type="ARBA" id="ARBA00022475"/>
    </source>
</evidence>
<dbReference type="GO" id="GO:0015413">
    <property type="term" value="F:ABC-type nickel transporter activity"/>
    <property type="evidence" value="ECO:0007669"/>
    <property type="project" value="UniProtKB-EC"/>
</dbReference>
<keyword evidence="5" id="KW-0067">ATP-binding</keyword>
<dbReference type="InterPro" id="IPR027417">
    <property type="entry name" value="P-loop_NTPase"/>
</dbReference>
<gene>
    <name evidence="14" type="ordered locus">Tagg_0954</name>
</gene>
<dbReference type="Gene3D" id="3.40.50.300">
    <property type="entry name" value="P-loop containing nucleotide triphosphate hydrolases"/>
    <property type="match status" value="1"/>
</dbReference>
<dbReference type="CDD" id="cd03257">
    <property type="entry name" value="ABC_NikE_OppD_transporters"/>
    <property type="match status" value="1"/>
</dbReference>
<dbReference type="PANTHER" id="PTHR43297">
    <property type="entry name" value="OLIGOPEPTIDE TRANSPORT ATP-BINDING PROTEIN APPD"/>
    <property type="match status" value="1"/>
</dbReference>
<dbReference type="OrthoDB" id="18209at2157"/>
<dbReference type="InterPro" id="IPR013563">
    <property type="entry name" value="Oligopep_ABC_C"/>
</dbReference>
<dbReference type="InterPro" id="IPR017871">
    <property type="entry name" value="ABC_transporter-like_CS"/>
</dbReference>
<dbReference type="PROSITE" id="PS00211">
    <property type="entry name" value="ABC_TRANSPORTER_1"/>
    <property type="match status" value="1"/>
</dbReference>
<dbReference type="PROSITE" id="PS50893">
    <property type="entry name" value="ABC_TRANSPORTER_2"/>
    <property type="match status" value="1"/>
</dbReference>
<dbReference type="GO" id="GO:0016887">
    <property type="term" value="F:ATP hydrolysis activity"/>
    <property type="evidence" value="ECO:0007669"/>
    <property type="project" value="InterPro"/>
</dbReference>
<dbReference type="SUPFAM" id="SSF52540">
    <property type="entry name" value="P-loop containing nucleoside triphosphate hydrolases"/>
    <property type="match status" value="1"/>
</dbReference>
<keyword evidence="4" id="KW-0547">Nucleotide-binding</keyword>
<evidence type="ECO:0000256" key="1">
    <source>
        <dbReference type="ARBA" id="ARBA00004202"/>
    </source>
</evidence>
<accession>D5U275</accession>
<keyword evidence="15" id="KW-1185">Reference proteome</keyword>
<evidence type="ECO:0000313" key="14">
    <source>
        <dbReference type="EMBL" id="ADG91225.1"/>
    </source>
</evidence>
<reference key="3">
    <citation type="submission" date="2010-02" db="EMBL/GenBank/DDBJ databases">
        <title>Complete genome sequence of Thermosphaera aggregans type strain (M11TL).</title>
        <authorList>
            <consortium name="US DOE Joint Genome Institute (JGI-PGF)"/>
            <person name="Spring S."/>
            <person name="Lapidus A."/>
            <person name="Munk C."/>
            <person name="Schroeder M."/>
            <person name="Glavina Del Rio T."/>
            <person name="Tice H."/>
            <person name="Copeland A."/>
            <person name="Cheng J.-F."/>
            <person name="Lucas S."/>
            <person name="Chen F."/>
            <person name="Nolan M."/>
            <person name="Bruce D."/>
            <person name="Goodwin L."/>
            <person name="Pitluck S."/>
            <person name="Ivanova N."/>
            <person name="Mavromatis K."/>
            <person name="Ovchinnikova G."/>
            <person name="Pati A."/>
            <person name="Chen A."/>
            <person name="Palaniappan K."/>
            <person name="Land M."/>
            <person name="Hauser L."/>
            <person name="Chang Y.-J."/>
            <person name="Jeffries C.C."/>
            <person name="Brettin T."/>
            <person name="Detter J.C."/>
            <person name="Tapia R."/>
            <person name="Han C."/>
            <person name="Chain P."/>
            <person name="Heimerl T."/>
            <person name="Weik F."/>
            <person name="Goker M."/>
            <person name="Rachel R."/>
            <person name="Bristow J."/>
            <person name="Eisen J.A."/>
            <person name="Markowitz V."/>
            <person name="Hugenholtz P."/>
            <person name="Kyrpides N.C."/>
            <person name="Klenk H.-P."/>
        </authorList>
    </citation>
    <scope>NUCLEOTIDE SEQUENCE</scope>
    <source>
        <strain>DSM 11486</strain>
    </source>
</reference>
<comment type="catalytic activity">
    <reaction evidence="12">
        <text>Ni(2+)(out) + ATP + H2O = Ni(2+)(in) + ADP + phosphate + H(+)</text>
        <dbReference type="Rhea" id="RHEA:15557"/>
        <dbReference type="ChEBI" id="CHEBI:15377"/>
        <dbReference type="ChEBI" id="CHEBI:15378"/>
        <dbReference type="ChEBI" id="CHEBI:30616"/>
        <dbReference type="ChEBI" id="CHEBI:43474"/>
        <dbReference type="ChEBI" id="CHEBI:49786"/>
        <dbReference type="ChEBI" id="CHEBI:456216"/>
        <dbReference type="EC" id="7.2.2.11"/>
    </reaction>
    <physiologicalReaction direction="left-to-right" evidence="12">
        <dbReference type="Rhea" id="RHEA:15558"/>
    </physiologicalReaction>
</comment>
<dbReference type="InterPro" id="IPR003439">
    <property type="entry name" value="ABC_transporter-like_ATP-bd"/>
</dbReference>
<evidence type="ECO:0000256" key="12">
    <source>
        <dbReference type="ARBA" id="ARBA00048610"/>
    </source>
</evidence>
<dbReference type="eggNOG" id="arCOG00181">
    <property type="taxonomic scope" value="Archaea"/>
</dbReference>
<dbReference type="GO" id="GO:0005524">
    <property type="term" value="F:ATP binding"/>
    <property type="evidence" value="ECO:0007669"/>
    <property type="project" value="UniProtKB-KW"/>
</dbReference>
<feature type="domain" description="ABC transporter" evidence="13">
    <location>
        <begin position="4"/>
        <end position="251"/>
    </location>
</feature>
<evidence type="ECO:0000313" key="15">
    <source>
        <dbReference type="Proteomes" id="UP000002376"/>
    </source>
</evidence>
<dbReference type="SMART" id="SM00382">
    <property type="entry name" value="AAA"/>
    <property type="match status" value="1"/>
</dbReference>
<evidence type="ECO:0000256" key="10">
    <source>
        <dbReference type="ARBA" id="ARBA00039098"/>
    </source>
</evidence>
<comment type="subunit">
    <text evidence="9">The complex is composed of two ATP-binding proteins (NikD and NikE), two transmembrane proteins (NikB and NikC) and a solute-binding protein (NikA).</text>
</comment>
<dbReference type="GeneID" id="9165975"/>
<dbReference type="KEGG" id="tag:Tagg_0954"/>